<dbReference type="PANTHER" id="PTHR43197">
    <property type="entry name" value="UTP--GLUCOSE-1-PHOSPHATE URIDYLYLTRANSFERASE"/>
    <property type="match status" value="1"/>
</dbReference>
<dbReference type="Gene3D" id="3.90.550.10">
    <property type="entry name" value="Spore Coat Polysaccharide Biosynthesis Protein SpsA, Chain A"/>
    <property type="match status" value="1"/>
</dbReference>
<accession>A0A382D3B0</accession>
<proteinExistence type="inferred from homology"/>
<comment type="catalytic activity">
    <reaction evidence="5">
        <text>alpha-D-glucose 1-phosphate + UTP + H(+) = UDP-alpha-D-glucose + diphosphate</text>
        <dbReference type="Rhea" id="RHEA:19889"/>
        <dbReference type="ChEBI" id="CHEBI:15378"/>
        <dbReference type="ChEBI" id="CHEBI:33019"/>
        <dbReference type="ChEBI" id="CHEBI:46398"/>
        <dbReference type="ChEBI" id="CHEBI:58601"/>
        <dbReference type="ChEBI" id="CHEBI:58885"/>
        <dbReference type="EC" id="2.7.7.9"/>
    </reaction>
</comment>
<evidence type="ECO:0000256" key="3">
    <source>
        <dbReference type="ARBA" id="ARBA00022679"/>
    </source>
</evidence>
<evidence type="ECO:0000313" key="7">
    <source>
        <dbReference type="EMBL" id="SVB32938.1"/>
    </source>
</evidence>
<dbReference type="GO" id="GO:0006011">
    <property type="term" value="P:UDP-alpha-D-glucose metabolic process"/>
    <property type="evidence" value="ECO:0007669"/>
    <property type="project" value="InterPro"/>
</dbReference>
<dbReference type="SUPFAM" id="SSF53448">
    <property type="entry name" value="Nucleotide-diphospho-sugar transferases"/>
    <property type="match status" value="1"/>
</dbReference>
<keyword evidence="4" id="KW-0548">Nucleotidyltransferase</keyword>
<dbReference type="EC" id="2.7.7.9" evidence="2"/>
<evidence type="ECO:0000256" key="1">
    <source>
        <dbReference type="ARBA" id="ARBA00006890"/>
    </source>
</evidence>
<feature type="domain" description="Nucleotidyl transferase" evidence="6">
    <location>
        <begin position="13"/>
        <end position="69"/>
    </location>
</feature>
<dbReference type="Pfam" id="PF00483">
    <property type="entry name" value="NTP_transferase"/>
    <property type="match status" value="1"/>
</dbReference>
<feature type="non-terminal residue" evidence="7">
    <location>
        <position position="74"/>
    </location>
</feature>
<dbReference type="AlphaFoldDB" id="A0A382D3B0"/>
<reference evidence="7" key="1">
    <citation type="submission" date="2018-05" db="EMBL/GenBank/DDBJ databases">
        <authorList>
            <person name="Lanie J.A."/>
            <person name="Ng W.-L."/>
            <person name="Kazmierczak K.M."/>
            <person name="Andrzejewski T.M."/>
            <person name="Davidsen T.M."/>
            <person name="Wayne K.J."/>
            <person name="Tettelin H."/>
            <person name="Glass J.I."/>
            <person name="Rusch D."/>
            <person name="Podicherti R."/>
            <person name="Tsui H.-C.T."/>
            <person name="Winkler M.E."/>
        </authorList>
    </citation>
    <scope>NUCLEOTIDE SEQUENCE</scope>
</reference>
<gene>
    <name evidence="7" type="ORF">METZ01_LOCUS185792</name>
</gene>
<protein>
    <recommendedName>
        <fullName evidence="2">UTP--glucose-1-phosphate uridylyltransferase</fullName>
        <ecNumber evidence="2">2.7.7.9</ecNumber>
    </recommendedName>
</protein>
<evidence type="ECO:0000259" key="6">
    <source>
        <dbReference type="Pfam" id="PF00483"/>
    </source>
</evidence>
<dbReference type="EMBL" id="UINC01037443">
    <property type="protein sequence ID" value="SVB32938.1"/>
    <property type="molecule type" value="Genomic_DNA"/>
</dbReference>
<keyword evidence="3" id="KW-0808">Transferase</keyword>
<comment type="similarity">
    <text evidence="1">Belongs to the UDPGP type 2 family.</text>
</comment>
<organism evidence="7">
    <name type="scientific">marine metagenome</name>
    <dbReference type="NCBI Taxonomy" id="408172"/>
    <lineage>
        <taxon>unclassified sequences</taxon>
        <taxon>metagenomes</taxon>
        <taxon>ecological metagenomes</taxon>
    </lineage>
</organism>
<dbReference type="InterPro" id="IPR005835">
    <property type="entry name" value="NTP_transferase_dom"/>
</dbReference>
<sequence length="74" mass="8128">MNFKIQSTVFPVAGLGTRFLPATKASPKEMLPIVNKPLIQYAVEEALSAGAERLIFVTSPSKRAIEQHFQANVE</sequence>
<dbReference type="GO" id="GO:0003983">
    <property type="term" value="F:UTP:glucose-1-phosphate uridylyltransferase activity"/>
    <property type="evidence" value="ECO:0007669"/>
    <property type="project" value="UniProtKB-EC"/>
</dbReference>
<evidence type="ECO:0000256" key="4">
    <source>
        <dbReference type="ARBA" id="ARBA00022695"/>
    </source>
</evidence>
<evidence type="ECO:0000256" key="2">
    <source>
        <dbReference type="ARBA" id="ARBA00012415"/>
    </source>
</evidence>
<dbReference type="InterPro" id="IPR029044">
    <property type="entry name" value="Nucleotide-diphossugar_trans"/>
</dbReference>
<evidence type="ECO:0000256" key="5">
    <source>
        <dbReference type="ARBA" id="ARBA00048128"/>
    </source>
</evidence>
<dbReference type="PANTHER" id="PTHR43197:SF1">
    <property type="entry name" value="UTP--GLUCOSE-1-PHOSPHATE URIDYLYLTRANSFERASE"/>
    <property type="match status" value="1"/>
</dbReference>
<name>A0A382D3B0_9ZZZZ</name>
<dbReference type="InterPro" id="IPR005771">
    <property type="entry name" value="GalU_uridylyltTrfase_bac/arc"/>
</dbReference>